<dbReference type="InterPro" id="IPR006157">
    <property type="entry name" value="FolB_dom"/>
</dbReference>
<proteinExistence type="inferred from homology"/>
<dbReference type="GO" id="GO:0006760">
    <property type="term" value="P:folic acid-containing compound metabolic process"/>
    <property type="evidence" value="ECO:0007669"/>
    <property type="project" value="InterPro"/>
</dbReference>
<name>A0A1H8G6G5_9PROT</name>
<dbReference type="RefSeq" id="WP_090633091.1">
    <property type="nucleotide sequence ID" value="NZ_FOCP01000016.1"/>
</dbReference>
<dbReference type="PANTHER" id="PTHR42844:SF10">
    <property type="entry name" value="DIHYDRONEOPTERIN TRIPHOSPHATE 2'-EPIMERASE"/>
    <property type="match status" value="1"/>
</dbReference>
<dbReference type="OrthoDB" id="1121389at2"/>
<evidence type="ECO:0000256" key="6">
    <source>
        <dbReference type="ARBA" id="ARBA00044306"/>
    </source>
</evidence>
<dbReference type="EMBL" id="FOCP01000016">
    <property type="protein sequence ID" value="SEN39469.1"/>
    <property type="molecule type" value="Genomic_DNA"/>
</dbReference>
<dbReference type="Gene3D" id="3.30.1130.10">
    <property type="match status" value="1"/>
</dbReference>
<dbReference type="Proteomes" id="UP000199459">
    <property type="component" value="Unassembled WGS sequence"/>
</dbReference>
<sequence>MAIIRIKNLLLRTYIGFNEEEINKLQDVVINVMIEVNLNHAIMNDSVEHSYNYKTVTKNIIALVQENKFKMLEKLSQSILDEIMKNKNVCFARVEVDKPHALRFAESVSIELEARRNELNQID</sequence>
<dbReference type="InterPro" id="IPR006156">
    <property type="entry name" value="Dihydroneopterin_aldolase"/>
</dbReference>
<evidence type="ECO:0000256" key="4">
    <source>
        <dbReference type="ARBA" id="ARBA00044039"/>
    </source>
</evidence>
<comment type="catalytic activity">
    <reaction evidence="3">
        <text>7,8-dihydroneopterin 3'-triphosphate = 7,8-dihydromonapterin 3'-triphosphate</text>
        <dbReference type="Rhea" id="RHEA:28346"/>
        <dbReference type="ChEBI" id="CHEBI:58462"/>
        <dbReference type="ChEBI" id="CHEBI:61186"/>
        <dbReference type="EC" id="5.1.99.7"/>
    </reaction>
</comment>
<dbReference type="NCBIfam" id="NF008418">
    <property type="entry name" value="PRK11245.1"/>
    <property type="match status" value="1"/>
</dbReference>
<evidence type="ECO:0000256" key="5">
    <source>
        <dbReference type="ARBA" id="ARBA00044197"/>
    </source>
</evidence>
<evidence type="ECO:0000259" key="7">
    <source>
        <dbReference type="SMART" id="SM00905"/>
    </source>
</evidence>
<dbReference type="AlphaFoldDB" id="A0A1H8G6G5"/>
<dbReference type="SMART" id="SM00905">
    <property type="entry name" value="FolB"/>
    <property type="match status" value="1"/>
</dbReference>
<evidence type="ECO:0000256" key="1">
    <source>
        <dbReference type="ARBA" id="ARBA00005708"/>
    </source>
</evidence>
<dbReference type="NCBIfam" id="TIGR00526">
    <property type="entry name" value="folB_dom"/>
    <property type="match status" value="1"/>
</dbReference>
<dbReference type="PANTHER" id="PTHR42844">
    <property type="entry name" value="DIHYDRONEOPTERIN ALDOLASE 1-RELATED"/>
    <property type="match status" value="1"/>
</dbReference>
<comment type="similarity">
    <text evidence="1">Belongs to the DHNA family.</text>
</comment>
<dbReference type="GO" id="GO:0005829">
    <property type="term" value="C:cytosol"/>
    <property type="evidence" value="ECO:0007669"/>
    <property type="project" value="TreeGrafter"/>
</dbReference>
<dbReference type="SUPFAM" id="SSF55620">
    <property type="entry name" value="Tetrahydrobiopterin biosynthesis enzymes-like"/>
    <property type="match status" value="1"/>
</dbReference>
<dbReference type="STRING" id="917.SAMN05216326_1573"/>
<accession>A0A1H8G6G5</accession>
<dbReference type="Pfam" id="PF02152">
    <property type="entry name" value="FolB"/>
    <property type="match status" value="1"/>
</dbReference>
<evidence type="ECO:0000256" key="2">
    <source>
        <dbReference type="ARBA" id="ARBA00023235"/>
    </source>
</evidence>
<evidence type="ECO:0000313" key="9">
    <source>
        <dbReference type="Proteomes" id="UP000199459"/>
    </source>
</evidence>
<gene>
    <name evidence="8" type="ORF">SAMN05216325_11656</name>
</gene>
<dbReference type="GO" id="GO:0008719">
    <property type="term" value="F:dihydroneopterin triphosphate 2'-epimerase activity"/>
    <property type="evidence" value="ECO:0007669"/>
    <property type="project" value="UniProtKB-EC"/>
</dbReference>
<organism evidence="8 9">
    <name type="scientific">Nitrosomonas marina</name>
    <dbReference type="NCBI Taxonomy" id="917"/>
    <lineage>
        <taxon>Bacteria</taxon>
        <taxon>Pseudomonadati</taxon>
        <taxon>Pseudomonadota</taxon>
        <taxon>Betaproteobacteria</taxon>
        <taxon>Nitrosomonadales</taxon>
        <taxon>Nitrosomonadaceae</taxon>
        <taxon>Nitrosomonas</taxon>
    </lineage>
</organism>
<dbReference type="EC" id="5.1.99.7" evidence="4"/>
<evidence type="ECO:0000256" key="3">
    <source>
        <dbReference type="ARBA" id="ARBA00043806"/>
    </source>
</evidence>
<protein>
    <recommendedName>
        <fullName evidence="5">Dihydroneopterin triphosphate 2'-epimerase</fullName>
        <ecNumber evidence="4">5.1.99.7</ecNumber>
    </recommendedName>
    <alternativeName>
        <fullName evidence="6">D-erythro-7,8-dihydroneopterin triphosphate epimerase</fullName>
    </alternativeName>
</protein>
<evidence type="ECO:0000313" key="8">
    <source>
        <dbReference type="EMBL" id="SEN39469.1"/>
    </source>
</evidence>
<dbReference type="GO" id="GO:0004150">
    <property type="term" value="F:dihydroneopterin aldolase activity"/>
    <property type="evidence" value="ECO:0007669"/>
    <property type="project" value="InterPro"/>
</dbReference>
<feature type="domain" description="Dihydroneopterin aldolase/epimerase" evidence="7">
    <location>
        <begin position="4"/>
        <end position="114"/>
    </location>
</feature>
<reference evidence="8 9" key="1">
    <citation type="submission" date="2016-10" db="EMBL/GenBank/DDBJ databases">
        <authorList>
            <person name="de Groot N.N."/>
        </authorList>
    </citation>
    <scope>NUCLEOTIDE SEQUENCE [LARGE SCALE GENOMIC DNA]</scope>
    <source>
        <strain evidence="8 9">Nm22</strain>
    </source>
</reference>
<dbReference type="InterPro" id="IPR043133">
    <property type="entry name" value="GTP-CH-I_C/QueF"/>
</dbReference>
<keyword evidence="2" id="KW-0413">Isomerase</keyword>